<organism evidence="1 2">
    <name type="scientific">Mesonia oceanica</name>
    <dbReference type="NCBI Taxonomy" id="2687242"/>
    <lineage>
        <taxon>Bacteria</taxon>
        <taxon>Pseudomonadati</taxon>
        <taxon>Bacteroidota</taxon>
        <taxon>Flavobacteriia</taxon>
        <taxon>Flavobacteriales</taxon>
        <taxon>Flavobacteriaceae</taxon>
        <taxon>Mesonia</taxon>
    </lineage>
</organism>
<evidence type="ECO:0000313" key="1">
    <source>
        <dbReference type="EMBL" id="VVU99594.1"/>
    </source>
</evidence>
<dbReference type="Proteomes" id="UP000356253">
    <property type="component" value="Unassembled WGS sequence"/>
</dbReference>
<protein>
    <submittedName>
        <fullName evidence="1">Uncharacterized protein</fullName>
    </submittedName>
</protein>
<proteinExistence type="predicted"/>
<accession>A0AC61Y552</accession>
<gene>
    <name evidence="1" type="ORF">FVB9532_00849</name>
</gene>
<dbReference type="EMBL" id="CABVMM010000003">
    <property type="protein sequence ID" value="VVU99594.1"/>
    <property type="molecule type" value="Genomic_DNA"/>
</dbReference>
<reference evidence="1" key="1">
    <citation type="submission" date="2019-09" db="EMBL/GenBank/DDBJ databases">
        <authorList>
            <person name="Rodrigo-Torres L."/>
            <person name="Arahal R. D."/>
            <person name="Lucena T."/>
        </authorList>
    </citation>
    <scope>NUCLEOTIDE SEQUENCE</scope>
    <source>
        <strain evidence="1">ISS653</strain>
    </source>
</reference>
<keyword evidence="2" id="KW-1185">Reference proteome</keyword>
<name>A0AC61Y552_9FLAO</name>
<evidence type="ECO:0000313" key="2">
    <source>
        <dbReference type="Proteomes" id="UP000356253"/>
    </source>
</evidence>
<comment type="caution">
    <text evidence="1">The sequence shown here is derived from an EMBL/GenBank/DDBJ whole genome shotgun (WGS) entry which is preliminary data.</text>
</comment>
<sequence length="527" mass="59725">MIKTKYLLIIYLLSFGVMFPQDCTKRFSFLLNRCGSLSGSEKDILEQNLLDFLNSLPQDGTIELSFIGLMSSDFESSDNYIGPAYLNSNNYSIFENYISNIYNTSDGPGSHYWNSGFQTLNDLYINDYPDIVVVVSHDNYFGPVPSNWAPNGGTQSAYNLLQSNIQNINNNSHLFFCLDLGDSAYLHETPPGSQYPGDEYYLEGGPNSTNYARWALEYYYNGIDVPNKAEELYVSDDLYNNDYWASLNYFTDLGDVLKKMYLISCIDCYPPQNLHVEPLENNSNSYSVIFSWSETNSPLSSEWEVVYGVEGFSPYTEGQSIITNDNPLLIEGLEGDQTYDFYVRSRCSANDVSLYTGPISINVCIPCPNCNSFKLEPNEKYVLNAWVKEGHAAQQTSYDNSSIELSYNGSSQIDVCTTSGKLIEGWQQVYGEFVVPANATNINISLINNNNDVACYFDDIRIHPYNSNLKSFVYDQKTQKLMAELDENNYATFYEYDNEGGLIRVKKETERGVYTIQETRSGTQKSE</sequence>